<comment type="caution">
    <text evidence="1">The sequence shown here is derived from an EMBL/GenBank/DDBJ whole genome shotgun (WGS) entry which is preliminary data.</text>
</comment>
<reference evidence="1 2" key="1">
    <citation type="journal article" date="2016" name="Environ. Microbiol.">
        <title>Genomic resolution of a cold subsurface aquifer community provides metabolic insights for novel microbes adapted to high CO concentrations.</title>
        <authorList>
            <person name="Probst A.J."/>
            <person name="Castelle C.J."/>
            <person name="Singh A."/>
            <person name="Brown C.T."/>
            <person name="Anantharaman K."/>
            <person name="Sharon I."/>
            <person name="Hug L.A."/>
            <person name="Burstein D."/>
            <person name="Emerson J.B."/>
            <person name="Thomas B.C."/>
            <person name="Banfield J.F."/>
        </authorList>
    </citation>
    <scope>NUCLEOTIDE SEQUENCE [LARGE SCALE GENOMIC DNA]</scope>
    <source>
        <strain evidence="1">CG1_02_47_685</strain>
    </source>
</reference>
<evidence type="ECO:0000313" key="1">
    <source>
        <dbReference type="EMBL" id="OIO32736.1"/>
    </source>
</evidence>
<sequence length="151" mass="17248">MKEGEIGTLWRFGLKGPLLVPGHRSGRGFLRSLYCGVRLIPECREVFYEECVNPSDETDYEMLLDAGITTASIPLVTYTKGDVILGKMGNWEDIYGGHLYDLSFGYVGVSIYDTIVEDYQPWFLGLFRKVIEASPIICEWVEWEDTWVFGE</sequence>
<protein>
    <submittedName>
        <fullName evidence="1">Uncharacterized protein</fullName>
    </submittedName>
</protein>
<gene>
    <name evidence="1" type="ORF">AUJ44_01545</name>
</gene>
<dbReference type="AlphaFoldDB" id="A0A1J4V9K6"/>
<dbReference type="EMBL" id="MNVO01000027">
    <property type="protein sequence ID" value="OIO32736.1"/>
    <property type="molecule type" value="Genomic_DNA"/>
</dbReference>
<name>A0A1J4V9K6_9BACT</name>
<proteinExistence type="predicted"/>
<evidence type="ECO:0000313" key="2">
    <source>
        <dbReference type="Proteomes" id="UP000183206"/>
    </source>
</evidence>
<organism evidence="1 2">
    <name type="scientific">Candidatus Nomurabacteria bacterium CG1_02_47_685</name>
    <dbReference type="NCBI Taxonomy" id="1805282"/>
    <lineage>
        <taxon>Bacteria</taxon>
        <taxon>Candidatus Nomuraibacteriota</taxon>
    </lineage>
</organism>
<accession>A0A1J4V9K6</accession>
<dbReference type="Proteomes" id="UP000183206">
    <property type="component" value="Unassembled WGS sequence"/>
</dbReference>